<dbReference type="InterPro" id="IPR014729">
    <property type="entry name" value="Rossmann-like_a/b/a_fold"/>
</dbReference>
<name>A0A1S1LUS8_MYCCH</name>
<dbReference type="SUPFAM" id="SSF52402">
    <property type="entry name" value="Adenine nucleotide alpha hydrolases-like"/>
    <property type="match status" value="1"/>
</dbReference>
<sequence length="147" mass="15558">MTESSGVHVVVGWDRYPPSTAALRFGIDMARRLGACMHVVHILDMDDEPMDIDTDSWEAQAGNAVTAAEAEAVEQLAGQEVAWKYHRAQGPAAAALLGVAQQYEAMMIILGSPRGGLASALDALLGQSVSHRLIGAKRVPLVLVPAT</sequence>
<reference evidence="3 4" key="1">
    <citation type="submission" date="2016-10" db="EMBL/GenBank/DDBJ databases">
        <title>Evaluation of Human, Veterinary and Environmental Mycobacterium chelonae Isolates by Core Genome Phylogenomic Analysis, Targeted Gene Comparison, and Anti-microbial Susceptibility Patterns: A Tale of Mistaken Identities.</title>
        <authorList>
            <person name="Fogelson S.B."/>
            <person name="Camus A.C."/>
            <person name="Lorenz W."/>
            <person name="Vasireddy R."/>
            <person name="Vasireddy S."/>
            <person name="Smith T."/>
            <person name="Brown-Elliott B.A."/>
            <person name="Wallace R.J.Jr."/>
            <person name="Hasan N.A."/>
            <person name="Reischl U."/>
            <person name="Sanchez S."/>
        </authorList>
    </citation>
    <scope>NUCLEOTIDE SEQUENCE [LARGE SCALE GENOMIC DNA]</scope>
    <source>
        <strain evidence="3 4">15518</strain>
    </source>
</reference>
<dbReference type="AlphaFoldDB" id="A0A1S1LUS8"/>
<dbReference type="RefSeq" id="WP_070952480.1">
    <property type="nucleotide sequence ID" value="NZ_CP050145.1"/>
</dbReference>
<dbReference type="PANTHER" id="PTHR46268:SF6">
    <property type="entry name" value="UNIVERSAL STRESS PROTEIN UP12"/>
    <property type="match status" value="1"/>
</dbReference>
<comment type="similarity">
    <text evidence="1">Belongs to the universal stress protein A family.</text>
</comment>
<organism evidence="3 4">
    <name type="scientific">Mycobacteroides chelonae</name>
    <name type="common">Mycobacterium chelonae</name>
    <dbReference type="NCBI Taxonomy" id="1774"/>
    <lineage>
        <taxon>Bacteria</taxon>
        <taxon>Bacillati</taxon>
        <taxon>Actinomycetota</taxon>
        <taxon>Actinomycetes</taxon>
        <taxon>Mycobacteriales</taxon>
        <taxon>Mycobacteriaceae</taxon>
        <taxon>Mycobacteroides</taxon>
    </lineage>
</organism>
<dbReference type="InterPro" id="IPR006016">
    <property type="entry name" value="UspA"/>
</dbReference>
<dbReference type="CDD" id="cd00293">
    <property type="entry name" value="USP-like"/>
    <property type="match status" value="1"/>
</dbReference>
<protein>
    <recommendedName>
        <fullName evidence="2">UspA domain-containing protein</fullName>
    </recommendedName>
</protein>
<keyword evidence="4" id="KW-1185">Reference proteome</keyword>
<gene>
    <name evidence="3" type="ORF">BKG84_20245</name>
</gene>
<dbReference type="Pfam" id="PF00582">
    <property type="entry name" value="Usp"/>
    <property type="match status" value="1"/>
</dbReference>
<feature type="domain" description="UspA" evidence="2">
    <location>
        <begin position="8"/>
        <end position="145"/>
    </location>
</feature>
<comment type="caution">
    <text evidence="3">The sequence shown here is derived from an EMBL/GenBank/DDBJ whole genome shotgun (WGS) entry which is preliminary data.</text>
</comment>
<accession>A0A1S1LUS8</accession>
<evidence type="ECO:0000256" key="1">
    <source>
        <dbReference type="ARBA" id="ARBA00008791"/>
    </source>
</evidence>
<evidence type="ECO:0000259" key="2">
    <source>
        <dbReference type="Pfam" id="PF00582"/>
    </source>
</evidence>
<evidence type="ECO:0000313" key="3">
    <source>
        <dbReference type="EMBL" id="OHU76534.1"/>
    </source>
</evidence>
<proteinExistence type="inferred from homology"/>
<evidence type="ECO:0000313" key="4">
    <source>
        <dbReference type="Proteomes" id="UP000179441"/>
    </source>
</evidence>
<dbReference type="EMBL" id="MLIS01000002">
    <property type="protein sequence ID" value="OHU76534.1"/>
    <property type="molecule type" value="Genomic_DNA"/>
</dbReference>
<dbReference type="Proteomes" id="UP000179441">
    <property type="component" value="Unassembled WGS sequence"/>
</dbReference>
<dbReference type="PANTHER" id="PTHR46268">
    <property type="entry name" value="STRESS RESPONSE PROTEIN NHAX"/>
    <property type="match status" value="1"/>
</dbReference>
<dbReference type="Gene3D" id="3.40.50.620">
    <property type="entry name" value="HUPs"/>
    <property type="match status" value="1"/>
</dbReference>